<accession>A0A813DE34</accession>
<evidence type="ECO:0000313" key="1">
    <source>
        <dbReference type="EMBL" id="CAE8583870.1"/>
    </source>
</evidence>
<evidence type="ECO:0000313" key="3">
    <source>
        <dbReference type="Proteomes" id="UP000654075"/>
    </source>
</evidence>
<protein>
    <submittedName>
        <fullName evidence="1">Uncharacterized protein</fullName>
    </submittedName>
</protein>
<comment type="caution">
    <text evidence="1">The sequence shown here is derived from an EMBL/GenBank/DDBJ whole genome shotgun (WGS) entry which is preliminary data.</text>
</comment>
<organism evidence="1 3">
    <name type="scientific">Polarella glacialis</name>
    <name type="common">Dinoflagellate</name>
    <dbReference type="NCBI Taxonomy" id="89957"/>
    <lineage>
        <taxon>Eukaryota</taxon>
        <taxon>Sar</taxon>
        <taxon>Alveolata</taxon>
        <taxon>Dinophyceae</taxon>
        <taxon>Suessiales</taxon>
        <taxon>Suessiaceae</taxon>
        <taxon>Polarella</taxon>
    </lineage>
</organism>
<reference evidence="1" key="1">
    <citation type="submission" date="2021-02" db="EMBL/GenBank/DDBJ databases">
        <authorList>
            <person name="Dougan E. K."/>
            <person name="Rhodes N."/>
            <person name="Thang M."/>
            <person name="Chan C."/>
        </authorList>
    </citation>
    <scope>NUCLEOTIDE SEQUENCE</scope>
</reference>
<proteinExistence type="predicted"/>
<name>A0A813DE34_POLGL</name>
<dbReference type="AlphaFoldDB" id="A0A813DE34"/>
<keyword evidence="3" id="KW-1185">Reference proteome</keyword>
<evidence type="ECO:0000313" key="2">
    <source>
        <dbReference type="EMBL" id="CAE8607781.1"/>
    </source>
</evidence>
<gene>
    <name evidence="2" type="ORF">PGLA1383_LOCUS25688</name>
    <name evidence="1" type="ORF">PGLA1383_LOCUS2819</name>
</gene>
<dbReference type="EMBL" id="CAJNNV010000914">
    <property type="protein sequence ID" value="CAE8583870.1"/>
    <property type="molecule type" value="Genomic_DNA"/>
</dbReference>
<dbReference type="EMBL" id="CAJNNV010022079">
    <property type="protein sequence ID" value="CAE8607781.1"/>
    <property type="molecule type" value="Genomic_DNA"/>
</dbReference>
<dbReference type="Proteomes" id="UP000654075">
    <property type="component" value="Unassembled WGS sequence"/>
</dbReference>
<sequence>MNLKSGWRSVEQNAASWLATAQYISSSGVCVCCGFKVTLSAASYHLIKLADLFAQCPVCKEVPKGQYVLAAASGILPLTSEHEHYLSHEAQRTGLLNSQGSGMPRLSCRG</sequence>